<accession>A0ABR9FGM1</accession>
<gene>
    <name evidence="1" type="ORF">EI167_00015</name>
</gene>
<sequence length="85" mass="10161">MNWVDFLIDGCQQIEGTIDNLMLVSAHLDSEYIKILYDVKTCELIKMVNHPTFKDIPHYENTFKVYKKFFYDFNVNILTLRKYSS</sequence>
<evidence type="ECO:0008006" key="3">
    <source>
        <dbReference type="Google" id="ProtNLM"/>
    </source>
</evidence>
<dbReference type="Proteomes" id="UP000707245">
    <property type="component" value="Unassembled WGS sequence"/>
</dbReference>
<dbReference type="RefSeq" id="WP_192540128.1">
    <property type="nucleotide sequence ID" value="NZ_JBQELX010000044.1"/>
</dbReference>
<organism evidence="1 2">
    <name type="scientific">Pseudoalteromonas prydzensis</name>
    <dbReference type="NCBI Taxonomy" id="182141"/>
    <lineage>
        <taxon>Bacteria</taxon>
        <taxon>Pseudomonadati</taxon>
        <taxon>Pseudomonadota</taxon>
        <taxon>Gammaproteobacteria</taxon>
        <taxon>Alteromonadales</taxon>
        <taxon>Pseudoalteromonadaceae</taxon>
        <taxon>Pseudoalteromonas</taxon>
    </lineage>
</organism>
<keyword evidence="2" id="KW-1185">Reference proteome</keyword>
<evidence type="ECO:0000313" key="2">
    <source>
        <dbReference type="Proteomes" id="UP000707245"/>
    </source>
</evidence>
<reference evidence="1 2" key="1">
    <citation type="submission" date="2020-07" db="EMBL/GenBank/DDBJ databases">
        <title>Halophilic bacteria isolated from french cheeses.</title>
        <authorList>
            <person name="Kothe C.I."/>
            <person name="Farah-Kraiem B."/>
            <person name="Renault P."/>
            <person name="Dridi B."/>
        </authorList>
    </citation>
    <scope>NUCLEOTIDE SEQUENCE [LARGE SCALE GENOMIC DNA]</scope>
    <source>
        <strain evidence="1 2">FME14</strain>
    </source>
</reference>
<evidence type="ECO:0000313" key="1">
    <source>
        <dbReference type="EMBL" id="MBE0455865.1"/>
    </source>
</evidence>
<comment type="caution">
    <text evidence="1">The sequence shown here is derived from an EMBL/GenBank/DDBJ whole genome shotgun (WGS) entry which is preliminary data.</text>
</comment>
<protein>
    <recommendedName>
        <fullName evidence="3">KTSC domain-containing protein</fullName>
    </recommendedName>
</protein>
<proteinExistence type="predicted"/>
<dbReference type="EMBL" id="RRZA01000001">
    <property type="protein sequence ID" value="MBE0455865.1"/>
    <property type="molecule type" value="Genomic_DNA"/>
</dbReference>
<name>A0ABR9FGM1_9GAMM</name>